<dbReference type="OrthoDB" id="7828686at2"/>
<reference evidence="1" key="1">
    <citation type="journal article" date="2014" name="Int. J. Syst. Evol. Microbiol.">
        <title>Complete genome sequence of Corynebacterium casei LMG S-19264T (=DSM 44701T), isolated from a smear-ripened cheese.</title>
        <authorList>
            <consortium name="US DOE Joint Genome Institute (JGI-PGF)"/>
            <person name="Walter F."/>
            <person name="Albersmeier A."/>
            <person name="Kalinowski J."/>
            <person name="Ruckert C."/>
        </authorList>
    </citation>
    <scope>NUCLEOTIDE SEQUENCE</scope>
    <source>
        <strain evidence="1">CGMCC 1.16012</strain>
    </source>
</reference>
<sequence length="288" mass="30211">MQHFIFLSALIAAFPSVSSSNGLEGTIGIGTVGGNGTTEATLYTDAIYTLDFGGFGAQVGSYGVWTKDDHPHETYAALFADVLDGRVSLGVPRPAYDLFAVSVADSALPFVGINQLGQTRSYATLASAELEEVPLGILYQSSVGRTAYALSAHSVDVLDTQVLSFGVGIDAGDWTLSGGLEYIDHDTGSDANAKLQANHQLDQFGISVSYFLNSYDAKADLAELALTYQPNARVTATGFVQQETSGGSETAIGAAVDVAFGQNLYLKAGISHQDVSDTAFSTFVGWAF</sequence>
<name>A0A917ACN6_9RHOB</name>
<dbReference type="Proteomes" id="UP000606730">
    <property type="component" value="Unassembled WGS sequence"/>
</dbReference>
<protein>
    <submittedName>
        <fullName evidence="1">Uncharacterized protein</fullName>
    </submittedName>
</protein>
<proteinExistence type="predicted"/>
<dbReference type="SUPFAM" id="SSF56935">
    <property type="entry name" value="Porins"/>
    <property type="match status" value="1"/>
</dbReference>
<comment type="caution">
    <text evidence="1">The sequence shown here is derived from an EMBL/GenBank/DDBJ whole genome shotgun (WGS) entry which is preliminary data.</text>
</comment>
<dbReference type="InterPro" id="IPR023614">
    <property type="entry name" value="Porin_dom_sf"/>
</dbReference>
<evidence type="ECO:0000313" key="1">
    <source>
        <dbReference type="EMBL" id="GGE42994.1"/>
    </source>
</evidence>
<dbReference type="EMBL" id="BMKN01000001">
    <property type="protein sequence ID" value="GGE42994.1"/>
    <property type="molecule type" value="Genomic_DNA"/>
</dbReference>
<gene>
    <name evidence="1" type="ORF">GCM10011517_08270</name>
</gene>
<keyword evidence="2" id="KW-1185">Reference proteome</keyword>
<dbReference type="AlphaFoldDB" id="A0A917ACN6"/>
<reference evidence="1" key="2">
    <citation type="submission" date="2020-09" db="EMBL/GenBank/DDBJ databases">
        <authorList>
            <person name="Sun Q."/>
            <person name="Zhou Y."/>
        </authorList>
    </citation>
    <scope>NUCLEOTIDE SEQUENCE</scope>
    <source>
        <strain evidence="1">CGMCC 1.16012</strain>
    </source>
</reference>
<organism evidence="1 2">
    <name type="scientific">Actibacterium pelagium</name>
    <dbReference type="NCBI Taxonomy" id="2029103"/>
    <lineage>
        <taxon>Bacteria</taxon>
        <taxon>Pseudomonadati</taxon>
        <taxon>Pseudomonadota</taxon>
        <taxon>Alphaproteobacteria</taxon>
        <taxon>Rhodobacterales</taxon>
        <taxon>Roseobacteraceae</taxon>
        <taxon>Actibacterium</taxon>
    </lineage>
</organism>
<evidence type="ECO:0000313" key="2">
    <source>
        <dbReference type="Proteomes" id="UP000606730"/>
    </source>
</evidence>
<accession>A0A917ACN6</accession>
<dbReference type="RefSeq" id="WP_095596298.1">
    <property type="nucleotide sequence ID" value="NZ_BMKN01000001.1"/>
</dbReference>
<dbReference type="Gene3D" id="2.40.160.10">
    <property type="entry name" value="Porin"/>
    <property type="match status" value="1"/>
</dbReference>